<dbReference type="EMBL" id="BMPD01000011">
    <property type="protein sequence ID" value="GGK83929.1"/>
    <property type="molecule type" value="Genomic_DNA"/>
</dbReference>
<dbReference type="Gene3D" id="3.40.50.300">
    <property type="entry name" value="P-loop containing nucleotide triphosphate hydrolases"/>
    <property type="match status" value="1"/>
</dbReference>
<name>A0A830EX91_9EURY</name>
<dbReference type="InterPro" id="IPR049945">
    <property type="entry name" value="AAA_22"/>
</dbReference>
<organism evidence="5 6">
    <name type="scientific">Haloarcula sebkhae</name>
    <dbReference type="NCBI Taxonomy" id="932660"/>
    <lineage>
        <taxon>Archaea</taxon>
        <taxon>Methanobacteriati</taxon>
        <taxon>Methanobacteriota</taxon>
        <taxon>Stenosarchaea group</taxon>
        <taxon>Halobacteria</taxon>
        <taxon>Halobacteriales</taxon>
        <taxon>Haloarculaceae</taxon>
        <taxon>Haloarcula</taxon>
    </lineage>
</organism>
<gene>
    <name evidence="5" type="ORF">GCM10009067_40120</name>
</gene>
<dbReference type="OrthoDB" id="264209at2157"/>
<dbReference type="GO" id="GO:0016887">
    <property type="term" value="F:ATP hydrolysis activity"/>
    <property type="evidence" value="ECO:0007669"/>
    <property type="project" value="InterPro"/>
</dbReference>
<evidence type="ECO:0000256" key="1">
    <source>
        <dbReference type="ARBA" id="ARBA00022705"/>
    </source>
</evidence>
<dbReference type="Pfam" id="PF13401">
    <property type="entry name" value="AAA_22"/>
    <property type="match status" value="1"/>
</dbReference>
<evidence type="ECO:0000259" key="4">
    <source>
        <dbReference type="Pfam" id="PF13401"/>
    </source>
</evidence>
<reference evidence="5" key="2">
    <citation type="submission" date="2020-09" db="EMBL/GenBank/DDBJ databases">
        <authorList>
            <person name="Sun Q."/>
            <person name="Ohkuma M."/>
        </authorList>
    </citation>
    <scope>NUCLEOTIDE SEQUENCE</scope>
    <source>
        <strain evidence="5">JCM 19018</strain>
    </source>
</reference>
<dbReference type="GO" id="GO:0006260">
    <property type="term" value="P:DNA replication"/>
    <property type="evidence" value="ECO:0007669"/>
    <property type="project" value="UniProtKB-KW"/>
</dbReference>
<dbReference type="Proteomes" id="UP000614221">
    <property type="component" value="Unassembled WGS sequence"/>
</dbReference>
<evidence type="ECO:0000256" key="3">
    <source>
        <dbReference type="ARBA" id="ARBA00022840"/>
    </source>
</evidence>
<keyword evidence="3" id="KW-0067">ATP-binding</keyword>
<dbReference type="GO" id="GO:0005524">
    <property type="term" value="F:ATP binding"/>
    <property type="evidence" value="ECO:0007669"/>
    <property type="project" value="UniProtKB-KW"/>
</dbReference>
<keyword evidence="2" id="KW-0547">Nucleotide-binding</keyword>
<dbReference type="SUPFAM" id="SSF52540">
    <property type="entry name" value="P-loop containing nucleoside triphosphate hydrolases"/>
    <property type="match status" value="1"/>
</dbReference>
<evidence type="ECO:0000313" key="5">
    <source>
        <dbReference type="EMBL" id="GGK83929.1"/>
    </source>
</evidence>
<dbReference type="InterPro" id="IPR027417">
    <property type="entry name" value="P-loop_NTPase"/>
</dbReference>
<proteinExistence type="predicted"/>
<comment type="caution">
    <text evidence="5">The sequence shown here is derived from an EMBL/GenBank/DDBJ whole genome shotgun (WGS) entry which is preliminary data.</text>
</comment>
<reference evidence="5" key="1">
    <citation type="journal article" date="2014" name="Int. J. Syst. Evol. Microbiol.">
        <title>Complete genome sequence of Corynebacterium casei LMG S-19264T (=DSM 44701T), isolated from a smear-ripened cheese.</title>
        <authorList>
            <consortium name="US DOE Joint Genome Institute (JGI-PGF)"/>
            <person name="Walter F."/>
            <person name="Albersmeier A."/>
            <person name="Kalinowski J."/>
            <person name="Ruckert C."/>
        </authorList>
    </citation>
    <scope>NUCLEOTIDE SEQUENCE</scope>
    <source>
        <strain evidence="5">JCM 19018</strain>
    </source>
</reference>
<dbReference type="RefSeq" id="WP_188980728.1">
    <property type="nucleotide sequence ID" value="NZ_BMPD01000011.1"/>
</dbReference>
<accession>A0A830EX91</accession>
<evidence type="ECO:0000256" key="2">
    <source>
        <dbReference type="ARBA" id="ARBA00022741"/>
    </source>
</evidence>
<keyword evidence="1" id="KW-0235">DNA replication</keyword>
<feature type="domain" description="ORC1/DEAH AAA+ ATPase" evidence="4">
    <location>
        <begin position="37"/>
        <end position="172"/>
    </location>
</feature>
<sequence>MHISDVFTPGDTPDVTYVERNRGQKESELKLQINKKSYIASITGPSKSGKSALVDKVVEQNGGQVSEKITINGKQIRSERDLWSGILDGLNRPTEKSITTTDSESGEVTGSLGVNLGGFTADVGATTGESSSDEVSLIFQRSVLNYVNNQMDNSGNVLIFVDDAHYIPEDIHQSIAENIKMAFEYGLNFCFAYIPFRSDDLTKANNDLQTRTQHIELSDWSPGELKRIADIGFDELNISVSADLKEHFSRESVRSPYLMQELCYRFCAINDIYNKCENEVKFSPSERDIKEILRDTADSLKYPTAHGIISGDTRGRSDKQFNFVDGTEGDRYVALMRGVAANPPKSSFEMSEIKKRIDEQCETKGPEPGNIIQDVKRVSKWMNESDEDDLLFDYSDSKIEMIDPSLVFHLRWSRTTDFEPELSR</sequence>
<protein>
    <recommendedName>
        <fullName evidence="4">ORC1/DEAH AAA+ ATPase domain-containing protein</fullName>
    </recommendedName>
</protein>
<evidence type="ECO:0000313" key="6">
    <source>
        <dbReference type="Proteomes" id="UP000614221"/>
    </source>
</evidence>
<dbReference type="AlphaFoldDB" id="A0A830EX91"/>